<sequence>MPPTHTEKKTLREWNVYGRGIKEGGPKNDEDDREAGKISPICDFLRLQSRLLFLVYLIFLTVSLSLIERFVMTDENGKSWESSWWAQRSRGLASRLKRSMWTGLPLQEAVWGHIIKYEASRGRAKSFKRFASNEVKQFMIENLGYEEFVMVLRPVQQAVSIEELWHNTHYAYTKRYIRALVVAAAHGIVLSAVDLKLRERDELPVIDTKIVYANVESIPAHFTQLISPADLPAMQSIFETTLPRRKPIMEVNDDDFNFGDEVVDDA</sequence>
<evidence type="ECO:0000313" key="3">
    <source>
        <dbReference type="Proteomes" id="UP000481861"/>
    </source>
</evidence>
<keyword evidence="3" id="KW-1185">Reference proteome</keyword>
<dbReference type="EMBL" id="JAADJZ010000021">
    <property type="protein sequence ID" value="KAF2867924.1"/>
    <property type="molecule type" value="Genomic_DNA"/>
</dbReference>
<evidence type="ECO:0000313" key="2">
    <source>
        <dbReference type="EMBL" id="KAF2867924.1"/>
    </source>
</evidence>
<keyword evidence="1" id="KW-1133">Transmembrane helix</keyword>
<accession>A0A7C8MF56</accession>
<gene>
    <name evidence="2" type="ORF">BDV95DRAFT_165337</name>
</gene>
<proteinExistence type="predicted"/>
<feature type="transmembrane region" description="Helical" evidence="1">
    <location>
        <begin position="51"/>
        <end position="72"/>
    </location>
</feature>
<dbReference type="Proteomes" id="UP000481861">
    <property type="component" value="Unassembled WGS sequence"/>
</dbReference>
<comment type="caution">
    <text evidence="2">The sequence shown here is derived from an EMBL/GenBank/DDBJ whole genome shotgun (WGS) entry which is preliminary data.</text>
</comment>
<keyword evidence="1" id="KW-0812">Transmembrane</keyword>
<reference evidence="2 3" key="1">
    <citation type="submission" date="2020-01" db="EMBL/GenBank/DDBJ databases">
        <authorList>
            <consortium name="DOE Joint Genome Institute"/>
            <person name="Haridas S."/>
            <person name="Albert R."/>
            <person name="Binder M."/>
            <person name="Bloem J."/>
            <person name="Labutti K."/>
            <person name="Salamov A."/>
            <person name="Andreopoulos B."/>
            <person name="Baker S.E."/>
            <person name="Barry K."/>
            <person name="Bills G."/>
            <person name="Bluhm B.H."/>
            <person name="Cannon C."/>
            <person name="Castanera R."/>
            <person name="Culley D.E."/>
            <person name="Daum C."/>
            <person name="Ezra D."/>
            <person name="Gonzalez J.B."/>
            <person name="Henrissat B."/>
            <person name="Kuo A."/>
            <person name="Liang C."/>
            <person name="Lipzen A."/>
            <person name="Lutzoni F."/>
            <person name="Magnuson J."/>
            <person name="Mondo S."/>
            <person name="Nolan M."/>
            <person name="Ohm R."/>
            <person name="Pangilinan J."/>
            <person name="Park H.-J.H."/>
            <person name="Ramirez L."/>
            <person name="Alfaro M."/>
            <person name="Sun H."/>
            <person name="Tritt A."/>
            <person name="Yoshinaga Y."/>
            <person name="Zwiers L.-H.L."/>
            <person name="Turgeon B.G."/>
            <person name="Goodwin S.B."/>
            <person name="Spatafora J.W."/>
            <person name="Crous P.W."/>
            <person name="Grigoriev I.V."/>
        </authorList>
    </citation>
    <scope>NUCLEOTIDE SEQUENCE [LARGE SCALE GENOMIC DNA]</scope>
    <source>
        <strain evidence="2 3">CBS 611.86</strain>
    </source>
</reference>
<name>A0A7C8MF56_9PLEO</name>
<keyword evidence="1" id="KW-0472">Membrane</keyword>
<protein>
    <submittedName>
        <fullName evidence="2">Uncharacterized protein</fullName>
    </submittedName>
</protein>
<evidence type="ECO:0000256" key="1">
    <source>
        <dbReference type="SAM" id="Phobius"/>
    </source>
</evidence>
<organism evidence="2 3">
    <name type="scientific">Massariosphaeria phaeospora</name>
    <dbReference type="NCBI Taxonomy" id="100035"/>
    <lineage>
        <taxon>Eukaryota</taxon>
        <taxon>Fungi</taxon>
        <taxon>Dikarya</taxon>
        <taxon>Ascomycota</taxon>
        <taxon>Pezizomycotina</taxon>
        <taxon>Dothideomycetes</taxon>
        <taxon>Pleosporomycetidae</taxon>
        <taxon>Pleosporales</taxon>
        <taxon>Pleosporales incertae sedis</taxon>
        <taxon>Massariosphaeria</taxon>
    </lineage>
</organism>
<dbReference type="AlphaFoldDB" id="A0A7C8MF56"/>